<dbReference type="Pfam" id="PF02365">
    <property type="entry name" value="NAM"/>
    <property type="match status" value="1"/>
</dbReference>
<sequence length="105" mass="12366">MENIKEGFCFRPADAQVFMFLLRFIARQDMNDSEFITTNVYVYGKQEPWNIYDHGVPCGDDDGDNDCSQYLFFITKLKKKNKSMYNCNIGNSKTRAKQLERRADR</sequence>
<dbReference type="InterPro" id="IPR003441">
    <property type="entry name" value="NAC-dom"/>
</dbReference>
<comment type="caution">
    <text evidence="6">The sequence shown here is derived from an EMBL/GenBank/DDBJ whole genome shotgun (WGS) entry which is preliminary data.</text>
</comment>
<dbReference type="InterPro" id="IPR036093">
    <property type="entry name" value="NAC_dom_sf"/>
</dbReference>
<evidence type="ECO:0000256" key="3">
    <source>
        <dbReference type="ARBA" id="ARBA00023163"/>
    </source>
</evidence>
<evidence type="ECO:0000259" key="5">
    <source>
        <dbReference type="Pfam" id="PF02365"/>
    </source>
</evidence>
<keyword evidence="3" id="KW-0804">Transcription</keyword>
<keyword evidence="4" id="KW-0539">Nucleus</keyword>
<evidence type="ECO:0000256" key="2">
    <source>
        <dbReference type="ARBA" id="ARBA00023125"/>
    </source>
</evidence>
<evidence type="ECO:0000256" key="4">
    <source>
        <dbReference type="ARBA" id="ARBA00023242"/>
    </source>
</evidence>
<dbReference type="SUPFAM" id="SSF101941">
    <property type="entry name" value="NAC domain"/>
    <property type="match status" value="1"/>
</dbReference>
<keyword evidence="1" id="KW-0805">Transcription regulation</keyword>
<organism evidence="6 7">
    <name type="scientific">Anisodus tanguticus</name>
    <dbReference type="NCBI Taxonomy" id="243964"/>
    <lineage>
        <taxon>Eukaryota</taxon>
        <taxon>Viridiplantae</taxon>
        <taxon>Streptophyta</taxon>
        <taxon>Embryophyta</taxon>
        <taxon>Tracheophyta</taxon>
        <taxon>Spermatophyta</taxon>
        <taxon>Magnoliopsida</taxon>
        <taxon>eudicotyledons</taxon>
        <taxon>Gunneridae</taxon>
        <taxon>Pentapetalae</taxon>
        <taxon>asterids</taxon>
        <taxon>lamiids</taxon>
        <taxon>Solanales</taxon>
        <taxon>Solanaceae</taxon>
        <taxon>Solanoideae</taxon>
        <taxon>Hyoscyameae</taxon>
        <taxon>Anisodus</taxon>
    </lineage>
</organism>
<accession>A0AAE1QWH4</accession>
<proteinExistence type="predicted"/>
<reference evidence="6" key="1">
    <citation type="submission" date="2023-12" db="EMBL/GenBank/DDBJ databases">
        <title>Genome assembly of Anisodus tanguticus.</title>
        <authorList>
            <person name="Wang Y.-J."/>
        </authorList>
    </citation>
    <scope>NUCLEOTIDE SEQUENCE</scope>
    <source>
        <strain evidence="6">KB-2021</strain>
        <tissue evidence="6">Leaf</tissue>
    </source>
</reference>
<dbReference type="Proteomes" id="UP001291623">
    <property type="component" value="Unassembled WGS sequence"/>
</dbReference>
<dbReference type="GO" id="GO:0003677">
    <property type="term" value="F:DNA binding"/>
    <property type="evidence" value="ECO:0007669"/>
    <property type="project" value="UniProtKB-KW"/>
</dbReference>
<feature type="domain" description="NAC" evidence="5">
    <location>
        <begin position="6"/>
        <end position="83"/>
    </location>
</feature>
<dbReference type="GO" id="GO:0006355">
    <property type="term" value="P:regulation of DNA-templated transcription"/>
    <property type="evidence" value="ECO:0007669"/>
    <property type="project" value="InterPro"/>
</dbReference>
<evidence type="ECO:0000256" key="1">
    <source>
        <dbReference type="ARBA" id="ARBA00023015"/>
    </source>
</evidence>
<gene>
    <name evidence="6" type="ORF">RND71_039825</name>
</gene>
<dbReference type="AlphaFoldDB" id="A0AAE1QWH4"/>
<keyword evidence="2" id="KW-0238">DNA-binding</keyword>
<evidence type="ECO:0000313" key="7">
    <source>
        <dbReference type="Proteomes" id="UP001291623"/>
    </source>
</evidence>
<evidence type="ECO:0000313" key="6">
    <source>
        <dbReference type="EMBL" id="KAK4341324.1"/>
    </source>
</evidence>
<keyword evidence="7" id="KW-1185">Reference proteome</keyword>
<dbReference type="EMBL" id="JAVYJV010000022">
    <property type="protein sequence ID" value="KAK4341324.1"/>
    <property type="molecule type" value="Genomic_DNA"/>
</dbReference>
<protein>
    <recommendedName>
        <fullName evidence="5">NAC domain-containing protein</fullName>
    </recommendedName>
</protein>
<name>A0AAE1QWH4_9SOLA</name>